<dbReference type="Proteomes" id="UP000053105">
    <property type="component" value="Unassembled WGS sequence"/>
</dbReference>
<dbReference type="AlphaFoldDB" id="A0A0M9A1N9"/>
<accession>A0A0M9A1N9</accession>
<organism evidence="2 3">
    <name type="scientific">Melipona quadrifasciata</name>
    <dbReference type="NCBI Taxonomy" id="166423"/>
    <lineage>
        <taxon>Eukaryota</taxon>
        <taxon>Metazoa</taxon>
        <taxon>Ecdysozoa</taxon>
        <taxon>Arthropoda</taxon>
        <taxon>Hexapoda</taxon>
        <taxon>Insecta</taxon>
        <taxon>Pterygota</taxon>
        <taxon>Neoptera</taxon>
        <taxon>Endopterygota</taxon>
        <taxon>Hymenoptera</taxon>
        <taxon>Apocrita</taxon>
        <taxon>Aculeata</taxon>
        <taxon>Apoidea</taxon>
        <taxon>Anthophila</taxon>
        <taxon>Apidae</taxon>
        <taxon>Melipona</taxon>
    </lineage>
</organism>
<name>A0A0M9A1N9_9HYME</name>
<sequence length="52" mass="6037">MCSANFLLELPRIRRETRDRTPVECLTRIKFKKQGDSRPREISTPRSSSGES</sequence>
<evidence type="ECO:0000256" key="1">
    <source>
        <dbReference type="SAM" id="MobiDB-lite"/>
    </source>
</evidence>
<dbReference type="EMBL" id="KQ435762">
    <property type="protein sequence ID" value="KOX75510.1"/>
    <property type="molecule type" value="Genomic_DNA"/>
</dbReference>
<feature type="region of interest" description="Disordered" evidence="1">
    <location>
        <begin position="30"/>
        <end position="52"/>
    </location>
</feature>
<proteinExistence type="predicted"/>
<protein>
    <submittedName>
        <fullName evidence="2">Uncharacterized protein</fullName>
    </submittedName>
</protein>
<reference evidence="2 3" key="1">
    <citation type="submission" date="2015-07" db="EMBL/GenBank/DDBJ databases">
        <title>The genome of Melipona quadrifasciata.</title>
        <authorList>
            <person name="Pan H."/>
            <person name="Kapheim K."/>
        </authorList>
    </citation>
    <scope>NUCLEOTIDE SEQUENCE [LARGE SCALE GENOMIC DNA]</scope>
    <source>
        <strain evidence="2">0111107301</strain>
        <tissue evidence="2">Whole body</tissue>
    </source>
</reference>
<evidence type="ECO:0000313" key="2">
    <source>
        <dbReference type="EMBL" id="KOX75510.1"/>
    </source>
</evidence>
<feature type="compositionally biased region" description="Basic and acidic residues" evidence="1">
    <location>
        <begin position="33"/>
        <end position="43"/>
    </location>
</feature>
<keyword evidence="3" id="KW-1185">Reference proteome</keyword>
<gene>
    <name evidence="2" type="ORF">WN51_12254</name>
</gene>
<evidence type="ECO:0000313" key="3">
    <source>
        <dbReference type="Proteomes" id="UP000053105"/>
    </source>
</evidence>